<evidence type="ECO:0000259" key="2">
    <source>
        <dbReference type="Pfam" id="PF16077"/>
    </source>
</evidence>
<dbReference type="Proteomes" id="UP001497472">
    <property type="component" value="Unassembled WGS sequence"/>
</dbReference>
<dbReference type="InterPro" id="IPR032104">
    <property type="entry name" value="Spaetzle"/>
</dbReference>
<evidence type="ECO:0000313" key="3">
    <source>
        <dbReference type="EMBL" id="CAK1545979.1"/>
    </source>
</evidence>
<accession>A0AAV1J9X5</accession>
<name>A0AAV1J9X5_9NEOP</name>
<keyword evidence="1" id="KW-0732">Signal</keyword>
<dbReference type="EMBL" id="CAVLEF010000007">
    <property type="protein sequence ID" value="CAK1545979.1"/>
    <property type="molecule type" value="Genomic_DNA"/>
</dbReference>
<dbReference type="Pfam" id="PF16077">
    <property type="entry name" value="Spaetzle"/>
    <property type="match status" value="1"/>
</dbReference>
<dbReference type="SUPFAM" id="SSF57501">
    <property type="entry name" value="Cystine-knot cytokines"/>
    <property type="match status" value="1"/>
</dbReference>
<dbReference type="InterPro" id="IPR029034">
    <property type="entry name" value="Cystine-knot_cytokine"/>
</dbReference>
<evidence type="ECO:0000256" key="1">
    <source>
        <dbReference type="SAM" id="SignalP"/>
    </source>
</evidence>
<feature type="signal peptide" evidence="1">
    <location>
        <begin position="1"/>
        <end position="22"/>
    </location>
</feature>
<sequence length="195" mass="22569">METFPLVLLILAGCHVITGVQGGIEKRSEIQFPDGVEESDIPESCRNLTYCTKRRKNYPAKKFNALFKNYKAITQPKLIMTIDVNNRQGEFHDDCETEVSFDPLYTVREKRTNIWRDVVQVPEKDYIQRVRLETCKSEQASCFKPIVEYQDSFKTFCQQKYNTWEMLVDSKSGGSEPEKIEAVLPVCCTCNYKPV</sequence>
<comment type="caution">
    <text evidence="3">The sequence shown here is derived from an EMBL/GenBank/DDBJ whole genome shotgun (WGS) entry which is preliminary data.</text>
</comment>
<gene>
    <name evidence="3" type="ORF">LNINA_LOCUS5588</name>
</gene>
<dbReference type="AlphaFoldDB" id="A0AAV1J9X5"/>
<feature type="domain" description="Spaetzle" evidence="2">
    <location>
        <begin position="109"/>
        <end position="191"/>
    </location>
</feature>
<reference evidence="3 4" key="1">
    <citation type="submission" date="2023-11" db="EMBL/GenBank/DDBJ databases">
        <authorList>
            <person name="Okamura Y."/>
        </authorList>
    </citation>
    <scope>NUCLEOTIDE SEQUENCE [LARGE SCALE GENOMIC DNA]</scope>
</reference>
<evidence type="ECO:0000313" key="4">
    <source>
        <dbReference type="Proteomes" id="UP001497472"/>
    </source>
</evidence>
<keyword evidence="4" id="KW-1185">Reference proteome</keyword>
<protein>
    <recommendedName>
        <fullName evidence="2">Spaetzle domain-containing protein</fullName>
    </recommendedName>
</protein>
<organism evidence="3 4">
    <name type="scientific">Leptosia nina</name>
    <dbReference type="NCBI Taxonomy" id="320188"/>
    <lineage>
        <taxon>Eukaryota</taxon>
        <taxon>Metazoa</taxon>
        <taxon>Ecdysozoa</taxon>
        <taxon>Arthropoda</taxon>
        <taxon>Hexapoda</taxon>
        <taxon>Insecta</taxon>
        <taxon>Pterygota</taxon>
        <taxon>Neoptera</taxon>
        <taxon>Endopterygota</taxon>
        <taxon>Lepidoptera</taxon>
        <taxon>Glossata</taxon>
        <taxon>Ditrysia</taxon>
        <taxon>Papilionoidea</taxon>
        <taxon>Pieridae</taxon>
        <taxon>Pierinae</taxon>
        <taxon>Leptosia</taxon>
    </lineage>
</organism>
<dbReference type="Gene3D" id="2.10.90.10">
    <property type="entry name" value="Cystine-knot cytokines"/>
    <property type="match status" value="1"/>
</dbReference>
<proteinExistence type="predicted"/>
<feature type="chain" id="PRO_5043527656" description="Spaetzle domain-containing protein" evidence="1">
    <location>
        <begin position="23"/>
        <end position="195"/>
    </location>
</feature>